<protein>
    <recommendedName>
        <fullName evidence="3">Las1-domain-containing protein</fullName>
    </recommendedName>
</protein>
<sequence>MRLPRRVPWASLDELDQLCSWIYSESTNSTRQLAINRISAWKAITPIPHALESTLSLLVVLQQDNELKNSNASSSSSSLSYLSLRQSYAAAIIRLVNGLVDPLQLGAYAKSIAAIAAQIGLPAWLVELRHAATHEDLPSLELLRQAAKESMTWLLHNYFLPTLNPSSVPQTQAKPLPPLAPLLKRYKTLSKIIARDVTLTARYKNELGGVLRDTERWIGDAKVAANVAVGDLGWGPDSSGAPDAELDPREKWALERLCDALLEKGCLVPLSKRKRTFPADGFSPPVFSVVLWTPLLDHLFSNHPDLTSVLTTRIVSFLTAGQRDSATSEVSADQSYDSCLARWAFWLANSSSTLANTNTTTNVNVDNADLDGNLRDDLAAQLLSALGPGTRDSLRNIKALSELLNALCDVDPDLEAARALVAQPVNLDLASSTEWRGDIMSEMSQRLDALLALDTTAGLDSRAAQHTATNDNLLVEPSEDAKTVAPGWRLLDAASGWRPTPIGVHYPARLA</sequence>
<comment type="caution">
    <text evidence="1">The sequence shown here is derived from an EMBL/GenBank/DDBJ whole genome shotgun (WGS) entry which is preliminary data.</text>
</comment>
<evidence type="ECO:0000313" key="1">
    <source>
        <dbReference type="EMBL" id="KAL0950695.1"/>
    </source>
</evidence>
<gene>
    <name evidence="1" type="ORF">HGRIS_007472</name>
</gene>
<dbReference type="PANTHER" id="PTHR15002">
    <property type="entry name" value="RIBOSOMAL BIOGENESIS PROTEIN LAS1L"/>
    <property type="match status" value="1"/>
</dbReference>
<dbReference type="PANTHER" id="PTHR15002:SF0">
    <property type="entry name" value="RIBOSOMAL BIOGENESIS PROTEIN LAS1L"/>
    <property type="match status" value="1"/>
</dbReference>
<dbReference type="InterPro" id="IPR007174">
    <property type="entry name" value="Las1"/>
</dbReference>
<proteinExistence type="predicted"/>
<keyword evidence="2" id="KW-1185">Reference proteome</keyword>
<name>A0ABR3J6D0_9AGAR</name>
<reference evidence="2" key="1">
    <citation type="submission" date="2024-06" db="EMBL/GenBank/DDBJ databases">
        <title>Multi-omics analyses provide insights into the biosynthesis of the anticancer antibiotic pleurotin in Hohenbuehelia grisea.</title>
        <authorList>
            <person name="Weaver J.A."/>
            <person name="Alberti F."/>
        </authorList>
    </citation>
    <scope>NUCLEOTIDE SEQUENCE [LARGE SCALE GENOMIC DNA]</scope>
    <source>
        <strain evidence="2">T-177</strain>
    </source>
</reference>
<evidence type="ECO:0008006" key="3">
    <source>
        <dbReference type="Google" id="ProtNLM"/>
    </source>
</evidence>
<evidence type="ECO:0000313" key="2">
    <source>
        <dbReference type="Proteomes" id="UP001556367"/>
    </source>
</evidence>
<dbReference type="Pfam" id="PF04031">
    <property type="entry name" value="Las1"/>
    <property type="match status" value="1"/>
</dbReference>
<accession>A0ABR3J6D0</accession>
<dbReference type="EMBL" id="JASNQZ010000011">
    <property type="protein sequence ID" value="KAL0950695.1"/>
    <property type="molecule type" value="Genomic_DNA"/>
</dbReference>
<organism evidence="1 2">
    <name type="scientific">Hohenbuehelia grisea</name>
    <dbReference type="NCBI Taxonomy" id="104357"/>
    <lineage>
        <taxon>Eukaryota</taxon>
        <taxon>Fungi</taxon>
        <taxon>Dikarya</taxon>
        <taxon>Basidiomycota</taxon>
        <taxon>Agaricomycotina</taxon>
        <taxon>Agaricomycetes</taxon>
        <taxon>Agaricomycetidae</taxon>
        <taxon>Agaricales</taxon>
        <taxon>Pleurotineae</taxon>
        <taxon>Pleurotaceae</taxon>
        <taxon>Hohenbuehelia</taxon>
    </lineage>
</organism>
<dbReference type="Proteomes" id="UP001556367">
    <property type="component" value="Unassembled WGS sequence"/>
</dbReference>